<dbReference type="SUPFAM" id="SSF103473">
    <property type="entry name" value="MFS general substrate transporter"/>
    <property type="match status" value="1"/>
</dbReference>
<dbReference type="Pfam" id="PF13347">
    <property type="entry name" value="MFS_2"/>
    <property type="match status" value="1"/>
</dbReference>
<dbReference type="PATRIC" id="fig|695563.3.peg.843"/>
<dbReference type="AlphaFoldDB" id="A0A0R2KT74"/>
<evidence type="ECO:0000313" key="2">
    <source>
        <dbReference type="EMBL" id="KRN89866.1"/>
    </source>
</evidence>
<dbReference type="Proteomes" id="UP000051529">
    <property type="component" value="Unassembled WGS sequence"/>
</dbReference>
<proteinExistence type="predicted"/>
<keyword evidence="1" id="KW-0472">Membrane</keyword>
<evidence type="ECO:0000313" key="3">
    <source>
        <dbReference type="Proteomes" id="UP000051529"/>
    </source>
</evidence>
<dbReference type="Gene3D" id="1.20.1250.20">
    <property type="entry name" value="MFS general substrate transporter like domains"/>
    <property type="match status" value="1"/>
</dbReference>
<organism evidence="2 3">
    <name type="scientific">Lactobacillus amylovorus subsp. animalium DSM 16698</name>
    <dbReference type="NCBI Taxonomy" id="695563"/>
    <lineage>
        <taxon>Bacteria</taxon>
        <taxon>Bacillati</taxon>
        <taxon>Bacillota</taxon>
        <taxon>Bacilli</taxon>
        <taxon>Lactobacillales</taxon>
        <taxon>Lactobacillaceae</taxon>
        <taxon>Lactobacillus</taxon>
        <taxon>Lactobacillus amylovorus subsp. animalium</taxon>
    </lineage>
</organism>
<dbReference type="EMBL" id="JQBQ01000026">
    <property type="protein sequence ID" value="KRN89866.1"/>
    <property type="molecule type" value="Genomic_DNA"/>
</dbReference>
<protein>
    <submittedName>
        <fullName evidence="2">Raffinose permease</fullName>
    </submittedName>
</protein>
<feature type="transmembrane region" description="Helical" evidence="1">
    <location>
        <begin position="7"/>
        <end position="25"/>
    </location>
</feature>
<sequence length="177" mass="19377">MPELGQLLVRGIVGVLVMPAVIFFSAKATSTGDDRGWFIFALIVCGAAFLTAWGVGIFTRENHSVLRENKKDTKGIIAIFKALSVNDQLMCVAGAYLFYCIAIYITNSLEVYYFTYIMGMPKAFSIFSTINIFSGIISTALFPAFSRKLTRKALFSCCLIMMLAGLGLFAFAGSICH</sequence>
<keyword evidence="1" id="KW-0812">Transmembrane</keyword>
<comment type="caution">
    <text evidence="2">The sequence shown here is derived from an EMBL/GenBank/DDBJ whole genome shotgun (WGS) entry which is preliminary data.</text>
</comment>
<reference evidence="2 3" key="1">
    <citation type="journal article" date="2015" name="Genome Announc.">
        <title>Expanding the biotechnology potential of lactobacilli through comparative genomics of 213 strains and associated genera.</title>
        <authorList>
            <person name="Sun Z."/>
            <person name="Harris H.M."/>
            <person name="McCann A."/>
            <person name="Guo C."/>
            <person name="Argimon S."/>
            <person name="Zhang W."/>
            <person name="Yang X."/>
            <person name="Jeffery I.B."/>
            <person name="Cooney J.C."/>
            <person name="Kagawa T.F."/>
            <person name="Liu W."/>
            <person name="Song Y."/>
            <person name="Salvetti E."/>
            <person name="Wrobel A."/>
            <person name="Rasinkangas P."/>
            <person name="Parkhill J."/>
            <person name="Rea M.C."/>
            <person name="O'Sullivan O."/>
            <person name="Ritari J."/>
            <person name="Douillard F.P."/>
            <person name="Paul Ross R."/>
            <person name="Yang R."/>
            <person name="Briner A.E."/>
            <person name="Felis G.E."/>
            <person name="de Vos W.M."/>
            <person name="Barrangou R."/>
            <person name="Klaenhammer T.R."/>
            <person name="Caufield P.W."/>
            <person name="Cui Y."/>
            <person name="Zhang H."/>
            <person name="O'Toole P.W."/>
        </authorList>
    </citation>
    <scope>NUCLEOTIDE SEQUENCE [LARGE SCALE GENOMIC DNA]</scope>
    <source>
        <strain evidence="2 3">DSM 16698</strain>
    </source>
</reference>
<gene>
    <name evidence="2" type="ORF">IV44_GL000791</name>
</gene>
<evidence type="ECO:0000256" key="1">
    <source>
        <dbReference type="SAM" id="Phobius"/>
    </source>
</evidence>
<feature type="transmembrane region" description="Helical" evidence="1">
    <location>
        <begin position="79"/>
        <end position="105"/>
    </location>
</feature>
<keyword evidence="1" id="KW-1133">Transmembrane helix</keyword>
<accession>A0A0R2KT74</accession>
<name>A0A0R2KT74_LACAM</name>
<feature type="transmembrane region" description="Helical" evidence="1">
    <location>
        <begin position="153"/>
        <end position="175"/>
    </location>
</feature>
<dbReference type="InterPro" id="IPR036259">
    <property type="entry name" value="MFS_trans_sf"/>
</dbReference>
<feature type="transmembrane region" description="Helical" evidence="1">
    <location>
        <begin position="37"/>
        <end position="58"/>
    </location>
</feature>
<feature type="transmembrane region" description="Helical" evidence="1">
    <location>
        <begin position="125"/>
        <end position="146"/>
    </location>
</feature>